<dbReference type="Gene3D" id="3.40.50.11350">
    <property type="match status" value="1"/>
</dbReference>
<evidence type="ECO:0008006" key="8">
    <source>
        <dbReference type="Google" id="ProtNLM"/>
    </source>
</evidence>
<evidence type="ECO:0000313" key="6">
    <source>
        <dbReference type="EMBL" id="CAH0375008.1"/>
    </source>
</evidence>
<dbReference type="Pfam" id="PF10250">
    <property type="entry name" value="O-FucT"/>
    <property type="match status" value="1"/>
</dbReference>
<proteinExistence type="predicted"/>
<evidence type="ECO:0000313" key="7">
    <source>
        <dbReference type="Proteomes" id="UP000789595"/>
    </source>
</evidence>
<name>A0A8J2SM68_9STRA</name>
<dbReference type="Gene3D" id="3.40.50.11340">
    <property type="match status" value="1"/>
</dbReference>
<organism evidence="6 7">
    <name type="scientific">Pelagomonas calceolata</name>
    <dbReference type="NCBI Taxonomy" id="35677"/>
    <lineage>
        <taxon>Eukaryota</taxon>
        <taxon>Sar</taxon>
        <taxon>Stramenopiles</taxon>
        <taxon>Ochrophyta</taxon>
        <taxon>Pelagophyceae</taxon>
        <taxon>Pelagomonadales</taxon>
        <taxon>Pelagomonadaceae</taxon>
        <taxon>Pelagomonas</taxon>
    </lineage>
</organism>
<dbReference type="GO" id="GO:0016740">
    <property type="term" value="F:transferase activity"/>
    <property type="evidence" value="ECO:0007669"/>
    <property type="project" value="UniProtKB-KW"/>
</dbReference>
<gene>
    <name evidence="6" type="ORF">PECAL_4P23240</name>
</gene>
<evidence type="ECO:0000256" key="5">
    <source>
        <dbReference type="SAM" id="Phobius"/>
    </source>
</evidence>
<dbReference type="InterPro" id="IPR019378">
    <property type="entry name" value="GDP-Fuc_O-FucTrfase"/>
</dbReference>
<evidence type="ECO:0000256" key="1">
    <source>
        <dbReference type="ARBA" id="ARBA00022679"/>
    </source>
</evidence>
<accession>A0A8J2SM68</accession>
<keyword evidence="7" id="KW-1185">Reference proteome</keyword>
<dbReference type="PANTHER" id="PTHR31469:SF8">
    <property type="entry name" value="OS07G0641000 PROTEIN"/>
    <property type="match status" value="1"/>
</dbReference>
<dbReference type="CDD" id="cd11296">
    <property type="entry name" value="O-FucT_like"/>
    <property type="match status" value="1"/>
</dbReference>
<dbReference type="EMBL" id="CAKKNE010000004">
    <property type="protein sequence ID" value="CAH0375008.1"/>
    <property type="molecule type" value="Genomic_DNA"/>
</dbReference>
<dbReference type="Proteomes" id="UP000789595">
    <property type="component" value="Unassembled WGS sequence"/>
</dbReference>
<dbReference type="GO" id="GO:0006004">
    <property type="term" value="P:fucose metabolic process"/>
    <property type="evidence" value="ECO:0007669"/>
    <property type="project" value="UniProtKB-KW"/>
</dbReference>
<feature type="compositionally biased region" description="Basic and acidic residues" evidence="4">
    <location>
        <begin position="96"/>
        <end position="107"/>
    </location>
</feature>
<dbReference type="OrthoDB" id="1882547at2759"/>
<feature type="transmembrane region" description="Helical" evidence="5">
    <location>
        <begin position="12"/>
        <end position="33"/>
    </location>
</feature>
<dbReference type="PANTHER" id="PTHR31469">
    <property type="entry name" value="OS07G0633600 PROTEIN"/>
    <property type="match status" value="1"/>
</dbReference>
<protein>
    <recommendedName>
        <fullName evidence="8">O-fucosyltransferase family protein</fullName>
    </recommendedName>
</protein>
<feature type="region of interest" description="Disordered" evidence="4">
    <location>
        <begin position="87"/>
        <end position="118"/>
    </location>
</feature>
<comment type="caution">
    <text evidence="6">The sequence shown here is derived from an EMBL/GenBank/DDBJ whole genome shotgun (WGS) entry which is preliminary data.</text>
</comment>
<keyword evidence="1" id="KW-0808">Transferase</keyword>
<keyword evidence="5" id="KW-0812">Transmembrane</keyword>
<sequence>MARRRPNSGGGAAALAKYFLLVWAVALGALVVLHERSIADEVRRDWAAVEGEVRKDWAVVEGEVRKEWAVVEGAVEREAHYLLDGMKAPPSPAAAPEKRDHAPDHHTFATPAAPDEHRARKRMFATPPPRVATAPPRESCSSIIERMRYWSRGETHASPYAGYGPKRKYLTFEPDAGGWNNIRMAFETLAVLAHATGRVLVMPPPQRLYLLKVTHAGNTRAHHGVDAFLDFDALRGALEVISISQFLNETIKNDNTRRHLKGLAERATNGGVIARRQLREWMRRHADVEPRWAPLKECVAFGPCSTHNKYRHLTADKFCTHTRRVRYVDQRFAGAPWVHMTTNASHGYRMFTHWYTFLLFDDGVTDLYYKRFGRDRLKYKDEVFCAAGRVVDALTRHGETYQAAHIRRGELQFVSVRISCEEWRDALLSFGYDKDEVLFVLTDEKDKTWFAPLEEAFAKIYYLRDFQEEVSDLYDPNALGMVEQVVASAKPCRLFTGTFFSTFSGYVARLRAYYGHAADTFFYAAPKAKHRVLHDTSDTIHAPFYNREWALAWNNLEEPLPKDRPPVWPLPAVVNVTDIKARKERYPKDTVARIKAADAAAKKAKFRPPP</sequence>
<dbReference type="AlphaFoldDB" id="A0A8J2SM68"/>
<evidence type="ECO:0000256" key="4">
    <source>
        <dbReference type="SAM" id="MobiDB-lite"/>
    </source>
</evidence>
<keyword evidence="2" id="KW-0294">Fucose metabolism</keyword>
<evidence type="ECO:0000256" key="2">
    <source>
        <dbReference type="ARBA" id="ARBA00023253"/>
    </source>
</evidence>
<keyword evidence="5" id="KW-1133">Transmembrane helix</keyword>
<reference evidence="6" key="1">
    <citation type="submission" date="2021-11" db="EMBL/GenBank/DDBJ databases">
        <authorList>
            <consortium name="Genoscope - CEA"/>
            <person name="William W."/>
        </authorList>
    </citation>
    <scope>NUCLEOTIDE SEQUENCE</scope>
</reference>
<evidence type="ECO:0000256" key="3">
    <source>
        <dbReference type="ARBA" id="ARBA00023277"/>
    </source>
</evidence>
<keyword evidence="3" id="KW-0119">Carbohydrate metabolism</keyword>
<keyword evidence="5" id="KW-0472">Membrane</keyword>